<dbReference type="InterPro" id="IPR021730">
    <property type="entry name" value="YdbH"/>
</dbReference>
<keyword evidence="2" id="KW-1133">Transmembrane helix</keyword>
<keyword evidence="2" id="KW-0812">Transmembrane</keyword>
<dbReference type="Proteomes" id="UP001500827">
    <property type="component" value="Unassembled WGS sequence"/>
</dbReference>
<feature type="region of interest" description="Disordered" evidence="1">
    <location>
        <begin position="1039"/>
        <end position="1080"/>
    </location>
</feature>
<sequence>MLGAEPGGTIVVRRSRWGRLAMLVALAALLVFAVAVTIVWIQRRPIATHFLKREFERRGVQASYHLDRIGFRTQEVSDLVIGDPRHPDLTAKHAIIQMRLKLDGNFQVFRVEARGVRLRGKLVKNRVSWGQIDRLMPPPSNKPFQLPDVVIDVADSTIALATPFGPVGVALDGAGRLSGGFKGRVAVNSPRIIPGKCAASDLRVNVAVAVIARRPQVEGPVTLSSFNCPASHFNVAAPRFDAKASFNEAFTNVDGSGRMAIKTLSAGANGLAAFNGELTYKGSLKQVDGRVRLSAQKSRLGTIYADRTRLAGGYHLGLSSGTFALIGKFNADSSALDPSMLAGVTGPLAAVAKTPIGPVASSIGNAFLRVSKNFNAAGEIRLVNFIGGGGARIQNATIAAPGGARARVFGGSGVTYYWPAGGLRIDGNLEMAGGGLPTGRVSLSQPGPGAPMSGTAQLAPYSAGGQRLALDTIRFGPGPGGSTAMSMVAQLDGPFPGGRVQALRLPIQGRVGQGGSFAFGTSCAVVSFNLFQMSSIQLGATRLPVCPIGGAIISKSPGGSVVTAARLNQPVLNGRIGSSPLHLVAANSQITGDRFGFNSLAMRLGKPDSPILFDAARLNGSFAGSNFKGTFGGAKATIGNVPLLLSDGTGSWTFRNSKLDVKSALTVTDRDADPRFYPLRSDDTHFSLAGDFVRARGTLRNPATGIRVTDVNIEHRLSSGAGHATLDVPGITFGDNLQPDQLTRLTEGVIALVRGTISGNGRIDWNSSGKVTSTGDFTTNGIDLAAPFGPVTGMRGTIHFNDLLGLTTAPGQLMTVGSINPGILVENGQIHYQLLPGQLVKIERGEWPFMGGRLVLQETVLNFARPTAKRLTFQVIGLDAQVFVQTLGFKELDATGKFDGVLPMIFDENGGRIVGGRLESQNGGSLAYVGVVNKASLGTMGNIAFNALRDLRFKSMIVRLDGDLAGEFAARLSIDGAGIGQSTSTQRIIRGLLKKIPLRLSVNITGPFRALIATAKAVRDPREVIKDVLPRPLDDIPGITTEVRNVEEQQQQSQTPVNEQVNTAPPTQTQPTKPQPTKPK</sequence>
<feature type="compositionally biased region" description="Polar residues" evidence="1">
    <location>
        <begin position="1048"/>
        <end position="1064"/>
    </location>
</feature>
<dbReference type="Pfam" id="PF11739">
    <property type="entry name" value="YdbH-like"/>
    <property type="match status" value="1"/>
</dbReference>
<evidence type="ECO:0008006" key="5">
    <source>
        <dbReference type="Google" id="ProtNLM"/>
    </source>
</evidence>
<evidence type="ECO:0000256" key="1">
    <source>
        <dbReference type="SAM" id="MobiDB-lite"/>
    </source>
</evidence>
<organism evidence="3 4">
    <name type="scientific">Sphingomonas limnosediminicola</name>
    <dbReference type="NCBI Taxonomy" id="940133"/>
    <lineage>
        <taxon>Bacteria</taxon>
        <taxon>Pseudomonadati</taxon>
        <taxon>Pseudomonadota</taxon>
        <taxon>Alphaproteobacteria</taxon>
        <taxon>Sphingomonadales</taxon>
        <taxon>Sphingomonadaceae</taxon>
        <taxon>Sphingomonas</taxon>
    </lineage>
</organism>
<comment type="caution">
    <text evidence="3">The sequence shown here is derived from an EMBL/GenBank/DDBJ whole genome shotgun (WGS) entry which is preliminary data.</text>
</comment>
<protein>
    <recommendedName>
        <fullName evidence="5">Dicarboxylate transport domain-containing protein</fullName>
    </recommendedName>
</protein>
<keyword evidence="2" id="KW-0472">Membrane</keyword>
<accession>A0ABP7LUT7</accession>
<evidence type="ECO:0000313" key="4">
    <source>
        <dbReference type="Proteomes" id="UP001500827"/>
    </source>
</evidence>
<evidence type="ECO:0000256" key="2">
    <source>
        <dbReference type="SAM" id="Phobius"/>
    </source>
</evidence>
<feature type="transmembrane region" description="Helical" evidence="2">
    <location>
        <begin position="20"/>
        <end position="41"/>
    </location>
</feature>
<evidence type="ECO:0000313" key="3">
    <source>
        <dbReference type="EMBL" id="GAA3907839.1"/>
    </source>
</evidence>
<reference evidence="4" key="1">
    <citation type="journal article" date="2019" name="Int. J. Syst. Evol. Microbiol.">
        <title>The Global Catalogue of Microorganisms (GCM) 10K type strain sequencing project: providing services to taxonomists for standard genome sequencing and annotation.</title>
        <authorList>
            <consortium name="The Broad Institute Genomics Platform"/>
            <consortium name="The Broad Institute Genome Sequencing Center for Infectious Disease"/>
            <person name="Wu L."/>
            <person name="Ma J."/>
        </authorList>
    </citation>
    <scope>NUCLEOTIDE SEQUENCE [LARGE SCALE GENOMIC DNA]</scope>
    <source>
        <strain evidence="4">JCM 17543</strain>
    </source>
</reference>
<proteinExistence type="predicted"/>
<dbReference type="EMBL" id="BAABBM010000001">
    <property type="protein sequence ID" value="GAA3907839.1"/>
    <property type="molecule type" value="Genomic_DNA"/>
</dbReference>
<keyword evidence="4" id="KW-1185">Reference proteome</keyword>
<gene>
    <name evidence="3" type="ORF">GCM10022276_27800</name>
</gene>
<name>A0ABP7LUT7_9SPHN</name>